<evidence type="ECO:0000259" key="1">
    <source>
        <dbReference type="Pfam" id="PF05685"/>
    </source>
</evidence>
<proteinExistence type="predicted"/>
<evidence type="ECO:0000313" key="3">
    <source>
        <dbReference type="Proteomes" id="UP000749010"/>
    </source>
</evidence>
<dbReference type="GO" id="GO:0004519">
    <property type="term" value="F:endonuclease activity"/>
    <property type="evidence" value="ECO:0007669"/>
    <property type="project" value="UniProtKB-KW"/>
</dbReference>
<dbReference type="PANTHER" id="PTHR36558:SF1">
    <property type="entry name" value="RESTRICTION ENDONUCLEASE DOMAIN-CONTAINING PROTEIN-RELATED"/>
    <property type="match status" value="1"/>
</dbReference>
<gene>
    <name evidence="2" type="ORF">E4Q23_03650</name>
</gene>
<dbReference type="RefSeq" id="WP_169065372.1">
    <property type="nucleotide sequence ID" value="NZ_SPMY01000010.1"/>
</dbReference>
<dbReference type="PANTHER" id="PTHR36558">
    <property type="entry name" value="GLR1098 PROTEIN"/>
    <property type="match status" value="1"/>
</dbReference>
<dbReference type="Proteomes" id="UP000749010">
    <property type="component" value="Unassembled WGS sequence"/>
</dbReference>
<dbReference type="EMBL" id="SPMY01000010">
    <property type="protein sequence ID" value="NMQ26925.1"/>
    <property type="molecule type" value="Genomic_DNA"/>
</dbReference>
<accession>A0ABX1TRU7</accession>
<protein>
    <submittedName>
        <fullName evidence="2">Uma2 family endonuclease</fullName>
    </submittedName>
</protein>
<dbReference type="InterPro" id="IPR012296">
    <property type="entry name" value="Nuclease_put_TT1808"/>
</dbReference>
<dbReference type="CDD" id="cd06260">
    <property type="entry name" value="DUF820-like"/>
    <property type="match status" value="1"/>
</dbReference>
<dbReference type="InterPro" id="IPR011335">
    <property type="entry name" value="Restrct_endonuc-II-like"/>
</dbReference>
<comment type="caution">
    <text evidence="2">The sequence shown here is derived from an EMBL/GenBank/DDBJ whole genome shotgun (WGS) entry which is preliminary data.</text>
</comment>
<dbReference type="InterPro" id="IPR008538">
    <property type="entry name" value="Uma2"/>
</dbReference>
<evidence type="ECO:0000313" key="2">
    <source>
        <dbReference type="EMBL" id="NMQ26925.1"/>
    </source>
</evidence>
<dbReference type="Pfam" id="PF05685">
    <property type="entry name" value="Uma2"/>
    <property type="match status" value="1"/>
</dbReference>
<dbReference type="SUPFAM" id="SSF52980">
    <property type="entry name" value="Restriction endonuclease-like"/>
    <property type="match status" value="1"/>
</dbReference>
<name>A0ABX1TRU7_9PROT</name>
<keyword evidence="2" id="KW-0540">Nuclease</keyword>
<keyword evidence="2" id="KW-0255">Endonuclease</keyword>
<keyword evidence="2" id="KW-0378">Hydrolase</keyword>
<dbReference type="Gene3D" id="3.90.1570.10">
    <property type="entry name" value="tt1808, chain A"/>
    <property type="match status" value="1"/>
</dbReference>
<reference evidence="2 3" key="1">
    <citation type="submission" date="2019-03" db="EMBL/GenBank/DDBJ databases">
        <title>Metabolic reconstructions from genomes of highly enriched 'Candidatus Accumulibacter' and 'Candidatus Competibacter' bioreactor populations.</title>
        <authorList>
            <person name="Annavajhala M.K."/>
            <person name="Welles L."/>
            <person name="Abbas B."/>
            <person name="Sorokin D."/>
            <person name="Park H."/>
            <person name="Van Loosdrecht M."/>
            <person name="Chandran K."/>
        </authorList>
    </citation>
    <scope>NUCLEOTIDE SEQUENCE [LARGE SCALE GENOMIC DNA]</scope>
    <source>
        <strain evidence="2 3">SBR_S</strain>
    </source>
</reference>
<organism evidence="2 3">
    <name type="scientific">Candidatus Accumulibacter phosphatis</name>
    <dbReference type="NCBI Taxonomy" id="327160"/>
    <lineage>
        <taxon>Bacteria</taxon>
        <taxon>Pseudomonadati</taxon>
        <taxon>Pseudomonadota</taxon>
        <taxon>Betaproteobacteria</taxon>
        <taxon>Candidatus Accumulibacter</taxon>
    </lineage>
</organism>
<sequence length="199" mass="22129">MAIPQTEKHFDAAAYLAWEDAQIERHEYVAGEVFAMVGVRQSHNVATLNLASALRQALKATPCRVFVEAVKARVEAADCFFYPDVLVTCDPRDRLTPDYVSHPLLVAEILSESTAAFDRGGKFAAYRKLDSLQDYVLIDLAVQHVEVFRRDAENHWVLHDYGPGETVELASLALQLPLDQILEDTAEEGATQSTESAPR</sequence>
<keyword evidence="3" id="KW-1185">Reference proteome</keyword>
<feature type="domain" description="Putative restriction endonuclease" evidence="1">
    <location>
        <begin position="13"/>
        <end position="176"/>
    </location>
</feature>